<dbReference type="GO" id="GO:0005524">
    <property type="term" value="F:ATP binding"/>
    <property type="evidence" value="ECO:0007669"/>
    <property type="project" value="UniProtKB-KW"/>
</dbReference>
<dbReference type="PANTHER" id="PTHR43582">
    <property type="entry name" value="LINEARMYCIN RESISTANCE ATP-BINDING PROTEIN LNRL"/>
    <property type="match status" value="1"/>
</dbReference>
<dbReference type="GO" id="GO:0016020">
    <property type="term" value="C:membrane"/>
    <property type="evidence" value="ECO:0007669"/>
    <property type="project" value="UniProtKB-SubCell"/>
</dbReference>
<keyword evidence="10" id="KW-1185">Reference proteome</keyword>
<dbReference type="eggNOG" id="COG1131">
    <property type="taxonomic scope" value="Bacteria"/>
</dbReference>
<name>A0A0A7G1H9_9CLOT</name>
<sequence>MYVIEIKELMKKYGDFLAVNNISLNIEKGKIYGLLGPNGAGKSTTINILCGLLKSTSGTIKVNGIDITKSMKNQNKIMGVVPQEIALYKCFTAEENLKLFGEIYGLRGEKLKEGIDYALDFTGLTDVRGKLAKEFSGGMLRRLNIACALVHRPEIIIMDEPTVGIDPQSRNHILDSVKKLKNKGSTIIYTTHYMEEAEILCDEIAIIDNGKVIVKGSTDDLKNIVSNKSSLKLTVNDISLISVENIKSILGVQNVLIEENTINIDSNKDINNLSKIIDKINKQGAKILDIGYKEITLETVFLTLTGRSLRD</sequence>
<dbReference type="SMART" id="SM00382">
    <property type="entry name" value="AAA"/>
    <property type="match status" value="1"/>
</dbReference>
<dbReference type="PROSITE" id="PS50893">
    <property type="entry name" value="ABC_TRANSPORTER_2"/>
    <property type="match status" value="1"/>
</dbReference>
<accession>A0A0A7G1H9</accession>
<proteinExistence type="predicted"/>
<evidence type="ECO:0000313" key="9">
    <source>
        <dbReference type="EMBL" id="AIY84831.1"/>
    </source>
</evidence>
<dbReference type="SUPFAM" id="SSF52540">
    <property type="entry name" value="P-loop containing nucleoside triphosphate hydrolases"/>
    <property type="match status" value="1"/>
</dbReference>
<evidence type="ECO:0000259" key="8">
    <source>
        <dbReference type="PROSITE" id="PS50893"/>
    </source>
</evidence>
<feature type="domain" description="ABC transporter" evidence="8">
    <location>
        <begin position="4"/>
        <end position="234"/>
    </location>
</feature>
<keyword evidence="4" id="KW-0547">Nucleotide-binding</keyword>
<evidence type="ECO:0000256" key="7">
    <source>
        <dbReference type="ARBA" id="ARBA00023136"/>
    </source>
</evidence>
<dbReference type="Proteomes" id="UP000030635">
    <property type="component" value="Chromosome"/>
</dbReference>
<comment type="subcellular location">
    <subcellularLocation>
        <location evidence="1">Membrane</location>
        <topology evidence="1">Multi-pass membrane protein</topology>
    </subcellularLocation>
</comment>
<protein>
    <submittedName>
        <fullName evidence="9">ABC transporter family protein</fullName>
    </submittedName>
</protein>
<keyword evidence="2" id="KW-0813">Transport</keyword>
<evidence type="ECO:0000256" key="6">
    <source>
        <dbReference type="ARBA" id="ARBA00022989"/>
    </source>
</evidence>
<dbReference type="PROSITE" id="PS00211">
    <property type="entry name" value="ABC_TRANSPORTER_1"/>
    <property type="match status" value="1"/>
</dbReference>
<dbReference type="RefSeq" id="WP_039310947.1">
    <property type="nucleotide sequence ID" value="NZ_CP006905.1"/>
</dbReference>
<evidence type="ECO:0000256" key="1">
    <source>
        <dbReference type="ARBA" id="ARBA00004141"/>
    </source>
</evidence>
<dbReference type="InterPro" id="IPR027417">
    <property type="entry name" value="P-loop_NTPase"/>
</dbReference>
<dbReference type="KEGG" id="cbv:U729_212"/>
<dbReference type="FunFam" id="3.40.50.300:FF:000335">
    <property type="entry name" value="ATP binding cassette subfamily A member 5"/>
    <property type="match status" value="1"/>
</dbReference>
<keyword evidence="5" id="KW-0067">ATP-binding</keyword>
<evidence type="ECO:0000256" key="5">
    <source>
        <dbReference type="ARBA" id="ARBA00022840"/>
    </source>
</evidence>
<gene>
    <name evidence="9" type="ORF">U729_212</name>
</gene>
<dbReference type="OrthoDB" id="9804819at2"/>
<keyword evidence="6" id="KW-1133">Transmembrane helix</keyword>
<dbReference type="Pfam" id="PF00005">
    <property type="entry name" value="ABC_tran"/>
    <property type="match status" value="1"/>
</dbReference>
<keyword evidence="7" id="KW-0472">Membrane</keyword>
<dbReference type="HOGENOM" id="CLU_000604_1_2_9"/>
<dbReference type="InterPro" id="IPR003439">
    <property type="entry name" value="ABC_transporter-like_ATP-bd"/>
</dbReference>
<evidence type="ECO:0000256" key="2">
    <source>
        <dbReference type="ARBA" id="ARBA00022448"/>
    </source>
</evidence>
<dbReference type="AlphaFoldDB" id="A0A0A7G1H9"/>
<dbReference type="EMBL" id="CP006905">
    <property type="protein sequence ID" value="AIY84831.1"/>
    <property type="molecule type" value="Genomic_DNA"/>
</dbReference>
<reference evidence="9 10" key="1">
    <citation type="journal article" date="2015" name="Infect. Genet. Evol.">
        <title>Genomic sequences of six botulinum neurotoxin-producing strains representing three clostridial species illustrate the mobility and diversity of botulinum neurotoxin genes.</title>
        <authorList>
            <person name="Smith T.J."/>
            <person name="Hill K.K."/>
            <person name="Xie G."/>
            <person name="Foley B.T."/>
            <person name="Williamson C.H."/>
            <person name="Foster J.T."/>
            <person name="Johnson S.L."/>
            <person name="Chertkov O."/>
            <person name="Teshima H."/>
            <person name="Gibbons H.S."/>
            <person name="Johnsky L.A."/>
            <person name="Karavis M.A."/>
            <person name="Smith L.A."/>
        </authorList>
    </citation>
    <scope>NUCLEOTIDE SEQUENCE [LARGE SCALE GENOMIC DNA]</scope>
    <source>
        <strain evidence="9">Sullivan</strain>
    </source>
</reference>
<dbReference type="GO" id="GO:0016887">
    <property type="term" value="F:ATP hydrolysis activity"/>
    <property type="evidence" value="ECO:0007669"/>
    <property type="project" value="InterPro"/>
</dbReference>
<dbReference type="InterPro" id="IPR003593">
    <property type="entry name" value="AAA+_ATPase"/>
</dbReference>
<evidence type="ECO:0000313" key="10">
    <source>
        <dbReference type="Proteomes" id="UP000030635"/>
    </source>
</evidence>
<dbReference type="InterPro" id="IPR017871">
    <property type="entry name" value="ABC_transporter-like_CS"/>
</dbReference>
<evidence type="ECO:0000256" key="4">
    <source>
        <dbReference type="ARBA" id="ARBA00022741"/>
    </source>
</evidence>
<evidence type="ECO:0000256" key="3">
    <source>
        <dbReference type="ARBA" id="ARBA00022692"/>
    </source>
</evidence>
<keyword evidence="3" id="KW-0812">Transmembrane</keyword>
<dbReference type="Gene3D" id="3.40.50.300">
    <property type="entry name" value="P-loop containing nucleotide triphosphate hydrolases"/>
    <property type="match status" value="1"/>
</dbReference>
<dbReference type="PANTHER" id="PTHR43582:SF2">
    <property type="entry name" value="LINEARMYCIN RESISTANCE ATP-BINDING PROTEIN LNRL"/>
    <property type="match status" value="1"/>
</dbReference>
<organism evidence="9 10">
    <name type="scientific">Clostridium baratii str. Sullivan</name>
    <dbReference type="NCBI Taxonomy" id="1415775"/>
    <lineage>
        <taxon>Bacteria</taxon>
        <taxon>Bacillati</taxon>
        <taxon>Bacillota</taxon>
        <taxon>Clostridia</taxon>
        <taxon>Eubacteriales</taxon>
        <taxon>Clostridiaceae</taxon>
        <taxon>Clostridium</taxon>
    </lineage>
</organism>